<comment type="caution">
    <text evidence="1">The sequence shown here is derived from an EMBL/GenBank/DDBJ whole genome shotgun (WGS) entry which is preliminary data.</text>
</comment>
<organism evidence="1 2">
    <name type="scientific">Paramuricea clavata</name>
    <name type="common">Red gorgonian</name>
    <name type="synonym">Violescent sea-whip</name>
    <dbReference type="NCBI Taxonomy" id="317549"/>
    <lineage>
        <taxon>Eukaryota</taxon>
        <taxon>Metazoa</taxon>
        <taxon>Cnidaria</taxon>
        <taxon>Anthozoa</taxon>
        <taxon>Octocorallia</taxon>
        <taxon>Malacalcyonacea</taxon>
        <taxon>Plexauridae</taxon>
        <taxon>Paramuricea</taxon>
    </lineage>
</organism>
<dbReference type="Proteomes" id="UP001152795">
    <property type="component" value="Unassembled WGS sequence"/>
</dbReference>
<dbReference type="OrthoDB" id="6382339at2759"/>
<proteinExistence type="predicted"/>
<dbReference type="InterPro" id="IPR043128">
    <property type="entry name" value="Rev_trsase/Diguanyl_cyclase"/>
</dbReference>
<dbReference type="InterPro" id="IPR050951">
    <property type="entry name" value="Retrovirus_Pol_polyprotein"/>
</dbReference>
<dbReference type="PANTHER" id="PTHR37984:SF8">
    <property type="entry name" value="CCHC-TYPE DOMAIN-CONTAINING PROTEIN"/>
    <property type="match status" value="1"/>
</dbReference>
<evidence type="ECO:0000313" key="2">
    <source>
        <dbReference type="Proteomes" id="UP001152795"/>
    </source>
</evidence>
<dbReference type="SUPFAM" id="SSF56672">
    <property type="entry name" value="DNA/RNA polymerases"/>
    <property type="match status" value="1"/>
</dbReference>
<name>A0A6S7K0B0_PARCT</name>
<protein>
    <submittedName>
        <fullName evidence="1">Uncharacterized protein</fullName>
    </submittedName>
</protein>
<dbReference type="InterPro" id="IPR043502">
    <property type="entry name" value="DNA/RNA_pol_sf"/>
</dbReference>
<dbReference type="PANTHER" id="PTHR37984">
    <property type="entry name" value="PROTEIN CBG26694"/>
    <property type="match status" value="1"/>
</dbReference>
<sequence>MPFGISSAPKVWQRQMHEFAQDLNGFDIIADDLLNAGFEETGEEVDRSLETNEPVFFKKCREWNLKLNKGKLKRSQTEVRFVAHLITADGLKADTYDTVKTQEVSSQSADPEILRCQQESYH</sequence>
<accession>A0A6S7K0B0</accession>
<reference evidence="1" key="1">
    <citation type="submission" date="2020-04" db="EMBL/GenBank/DDBJ databases">
        <authorList>
            <person name="Alioto T."/>
            <person name="Alioto T."/>
            <person name="Gomez Garrido J."/>
        </authorList>
    </citation>
    <scope>NUCLEOTIDE SEQUENCE</scope>
    <source>
        <strain evidence="1">A484AB</strain>
    </source>
</reference>
<dbReference type="EMBL" id="CACRXK020021515">
    <property type="protein sequence ID" value="CAB4035934.1"/>
    <property type="molecule type" value="Genomic_DNA"/>
</dbReference>
<dbReference type="Gene3D" id="3.30.70.270">
    <property type="match status" value="1"/>
</dbReference>
<dbReference type="AlphaFoldDB" id="A0A6S7K0B0"/>
<evidence type="ECO:0000313" key="1">
    <source>
        <dbReference type="EMBL" id="CAB4035934.1"/>
    </source>
</evidence>
<gene>
    <name evidence="1" type="ORF">PACLA_8A004333</name>
</gene>
<keyword evidence="2" id="KW-1185">Reference proteome</keyword>